<dbReference type="GO" id="GO:0004535">
    <property type="term" value="F:poly(A)-specific ribonuclease activity"/>
    <property type="evidence" value="ECO:0007669"/>
    <property type="project" value="InterPro"/>
</dbReference>
<dbReference type="InterPro" id="IPR012337">
    <property type="entry name" value="RNaseH-like_sf"/>
</dbReference>
<evidence type="ECO:0000313" key="5">
    <source>
        <dbReference type="Proteomes" id="UP001458880"/>
    </source>
</evidence>
<dbReference type="PANTHER" id="PTHR15092">
    <property type="entry name" value="POLY A -SPECIFIC RIBONUCLEASE/TARGET OF EGR1, MEMBER 1"/>
    <property type="match status" value="1"/>
</dbReference>
<dbReference type="Pfam" id="PF08675">
    <property type="entry name" value="RNA_bind"/>
    <property type="match status" value="1"/>
</dbReference>
<keyword evidence="5" id="KW-1185">Reference proteome</keyword>
<reference evidence="4" key="1">
    <citation type="submission" date="2023-05" db="EMBL/GenBank/DDBJ databases">
        <authorList>
            <person name="Nardi F."/>
            <person name="Carapelli A."/>
            <person name="Cucini C."/>
        </authorList>
    </citation>
    <scope>NUCLEOTIDE SEQUENCE</scope>
    <source>
        <strain evidence="4">DMR45628</strain>
        <tissue evidence="4">Testes</tissue>
    </source>
</reference>
<dbReference type="GO" id="GO:0000289">
    <property type="term" value="P:nuclear-transcribed mRNA poly(A) tail shortening"/>
    <property type="evidence" value="ECO:0007669"/>
    <property type="project" value="TreeGrafter"/>
</dbReference>
<dbReference type="GO" id="GO:0046872">
    <property type="term" value="F:metal ion binding"/>
    <property type="evidence" value="ECO:0007669"/>
    <property type="project" value="InterPro"/>
</dbReference>
<feature type="domain" description="Poly(A)-specific ribonuclease RNA-binding" evidence="3">
    <location>
        <begin position="429"/>
        <end position="503"/>
    </location>
</feature>
<dbReference type="Gene3D" id="3.30.420.10">
    <property type="entry name" value="Ribonuclease H-like superfamily/Ribonuclease H"/>
    <property type="match status" value="2"/>
</dbReference>
<dbReference type="SUPFAM" id="SSF54928">
    <property type="entry name" value="RNA-binding domain, RBD"/>
    <property type="match status" value="1"/>
</dbReference>
<dbReference type="AlphaFoldDB" id="A0AAW1J0Y0"/>
<accession>A0AAW1J0Y0</accession>
<dbReference type="PANTHER" id="PTHR15092:SF44">
    <property type="entry name" value="POLY(A)-SPECIFIC RIBONUCLEASE PARN"/>
    <property type="match status" value="1"/>
</dbReference>
<dbReference type="InterPro" id="IPR051181">
    <property type="entry name" value="CAF1_poly(A)_ribonucleases"/>
</dbReference>
<feature type="coiled-coil region" evidence="2">
    <location>
        <begin position="236"/>
        <end position="263"/>
    </location>
</feature>
<dbReference type="EMBL" id="JASPKY010000444">
    <property type="protein sequence ID" value="KAK9696669.1"/>
    <property type="molecule type" value="Genomic_DNA"/>
</dbReference>
<dbReference type="GO" id="GO:0003723">
    <property type="term" value="F:RNA binding"/>
    <property type="evidence" value="ECO:0007669"/>
    <property type="project" value="InterPro"/>
</dbReference>
<dbReference type="Gene3D" id="3.30.1370.50">
    <property type="entry name" value="R3H-like domain"/>
    <property type="match status" value="1"/>
</dbReference>
<dbReference type="InterPro" id="IPR006941">
    <property type="entry name" value="RNase_CAF1"/>
</dbReference>
<reference evidence="4 5" key="2">
    <citation type="journal article" date="2024" name="BMC Genomics">
        <title>De novo assembly and annotation of Popillia japonica's genome with initial clues to its potential as an invasive pest.</title>
        <authorList>
            <person name="Cucini C."/>
            <person name="Boschi S."/>
            <person name="Funari R."/>
            <person name="Cardaioli E."/>
            <person name="Iannotti N."/>
            <person name="Marturano G."/>
            <person name="Paoli F."/>
            <person name="Bruttini M."/>
            <person name="Carapelli A."/>
            <person name="Frati F."/>
            <person name="Nardi F."/>
        </authorList>
    </citation>
    <scope>NUCLEOTIDE SEQUENCE [LARGE SCALE GENOMIC DNA]</scope>
    <source>
        <strain evidence="4">DMR45628</strain>
    </source>
</reference>
<dbReference type="Proteomes" id="UP001458880">
    <property type="component" value="Unassembled WGS sequence"/>
</dbReference>
<dbReference type="SUPFAM" id="SSF53098">
    <property type="entry name" value="Ribonuclease H-like"/>
    <property type="match status" value="1"/>
</dbReference>
<name>A0AAW1J0Y0_POPJA</name>
<comment type="caution">
    <text evidence="4">The sequence shown here is derived from an EMBL/GenBank/DDBJ whole genome shotgun (WGS) entry which is preliminary data.</text>
</comment>
<protein>
    <submittedName>
        <fullName evidence="4">CAF1 family ribonuclease</fullName>
    </submittedName>
</protein>
<dbReference type="InterPro" id="IPR036397">
    <property type="entry name" value="RNaseH_sf"/>
</dbReference>
<organism evidence="4 5">
    <name type="scientific">Popillia japonica</name>
    <name type="common">Japanese beetle</name>
    <dbReference type="NCBI Taxonomy" id="7064"/>
    <lineage>
        <taxon>Eukaryota</taxon>
        <taxon>Metazoa</taxon>
        <taxon>Ecdysozoa</taxon>
        <taxon>Arthropoda</taxon>
        <taxon>Hexapoda</taxon>
        <taxon>Insecta</taxon>
        <taxon>Pterygota</taxon>
        <taxon>Neoptera</taxon>
        <taxon>Endopterygota</taxon>
        <taxon>Coleoptera</taxon>
        <taxon>Polyphaga</taxon>
        <taxon>Scarabaeiformia</taxon>
        <taxon>Scarabaeidae</taxon>
        <taxon>Rutelinae</taxon>
        <taxon>Popillia</taxon>
    </lineage>
</organism>
<dbReference type="GO" id="GO:1990432">
    <property type="term" value="P:siRNA 3'-end processing"/>
    <property type="evidence" value="ECO:0007669"/>
    <property type="project" value="TreeGrafter"/>
</dbReference>
<dbReference type="InterPro" id="IPR035979">
    <property type="entry name" value="RBD_domain_sf"/>
</dbReference>
<dbReference type="Gene3D" id="3.30.70.330">
    <property type="match status" value="1"/>
</dbReference>
<dbReference type="CDD" id="cd12428">
    <property type="entry name" value="RRM_PARN"/>
    <property type="match status" value="1"/>
</dbReference>
<dbReference type="InterPro" id="IPR014789">
    <property type="entry name" value="PolyA-riboNase_RNA-binding"/>
</dbReference>
<dbReference type="GO" id="GO:1990431">
    <property type="term" value="P:priRNA 3'-end processing"/>
    <property type="evidence" value="ECO:0007669"/>
    <property type="project" value="TreeGrafter"/>
</dbReference>
<evidence type="ECO:0000256" key="2">
    <source>
        <dbReference type="SAM" id="Coils"/>
    </source>
</evidence>
<evidence type="ECO:0000256" key="1">
    <source>
        <dbReference type="ARBA" id="ARBA00008372"/>
    </source>
</evidence>
<dbReference type="GO" id="GO:0005634">
    <property type="term" value="C:nucleus"/>
    <property type="evidence" value="ECO:0007669"/>
    <property type="project" value="InterPro"/>
</dbReference>
<proteinExistence type="inferred from homology"/>
<dbReference type="EMBL" id="JASPKY010000444">
    <property type="protein sequence ID" value="KAK9696668.1"/>
    <property type="molecule type" value="Genomic_DNA"/>
</dbReference>
<dbReference type="InterPro" id="IPR012677">
    <property type="entry name" value="Nucleotide-bd_a/b_plait_sf"/>
</dbReference>
<dbReference type="GO" id="GO:0005737">
    <property type="term" value="C:cytoplasm"/>
    <property type="evidence" value="ECO:0007669"/>
    <property type="project" value="InterPro"/>
</dbReference>
<keyword evidence="2" id="KW-0175">Coiled coil</keyword>
<comment type="similarity">
    <text evidence="1">Belongs to the CAF1 family.</text>
</comment>
<evidence type="ECO:0000259" key="3">
    <source>
        <dbReference type="Pfam" id="PF08675"/>
    </source>
</evidence>
<sequence length="596" mass="68389">MEVTKSTFNTALPAIKKSIDNSTFLTIDCEFTGLTTGNEINAFDTQKQYYDKVRKGCKDFLVIQYGLCCFRYDKPNKCFKQQAYNFYIFPRAVPKYVSDQRFLCQVSSIDFLVSQGFDFNKLFRHGIPYLNSVQEKKYREALNETQKIRLQNSLGGASDHSNRVTAAKDTDKEFLKNISDQIKSFVDSSEEEFVLPRCNGFLRLLIYQLVREDFSNKVDIRTKCENRDRLLVITKFKSIKARKEELQKLMQEEEADLENAIGFTKVVKLIMESGKLIVGHNMVLDLLHTIDKFLTPLPDDYEEFKECTHCLFPKIVDTKFLSVSDPFSNLISSNVLEHLLETVSKSPFSVPVIDVEDDGCGYSLSDRKDHEAGYDAYITGVCFLSMWQYLGGEDTEDEGIFENFRLLEPYLNKLYLMRLQDLPYIHLGGEDPHPSRDHVFYLTFPKEWRSSDISQLFSPFGPVQIAWINESSAYIGLTKKQEAAVALSTLSQSDTYTITSYAKRQSILAGLPTIPKSPLIVRKKSSDGHMAKRRRISGKDMPFNRSIDPVVESLEVDDEVAKTNSEKKDNSETIPIIKVSRKRTISKTFEEDNSWE</sequence>
<dbReference type="InterPro" id="IPR036867">
    <property type="entry name" value="R3H_dom_sf"/>
</dbReference>
<gene>
    <name evidence="4" type="ORF">QE152_g31415</name>
</gene>
<dbReference type="Pfam" id="PF04857">
    <property type="entry name" value="CAF1"/>
    <property type="match status" value="1"/>
</dbReference>
<dbReference type="SUPFAM" id="SSF82708">
    <property type="entry name" value="R3H domain"/>
    <property type="match status" value="1"/>
</dbReference>
<evidence type="ECO:0000313" key="4">
    <source>
        <dbReference type="EMBL" id="KAK9696668.1"/>
    </source>
</evidence>